<dbReference type="OrthoDB" id="3754258at2759"/>
<protein>
    <recommendedName>
        <fullName evidence="3">ribonuclease H</fullName>
        <ecNumber evidence="3">3.1.26.4</ecNumber>
    </recommendedName>
</protein>
<evidence type="ECO:0000256" key="7">
    <source>
        <dbReference type="ARBA" id="ARBA00022801"/>
    </source>
</evidence>
<dbReference type="GO" id="GO:0043137">
    <property type="term" value="P:DNA replication, removal of RNA primer"/>
    <property type="evidence" value="ECO:0007669"/>
    <property type="project" value="TreeGrafter"/>
</dbReference>
<feature type="domain" description="RNase H type-1" evidence="8">
    <location>
        <begin position="83"/>
        <end position="216"/>
    </location>
</feature>
<dbReference type="InterPro" id="IPR050092">
    <property type="entry name" value="RNase_H"/>
</dbReference>
<dbReference type="Proteomes" id="UP000183809">
    <property type="component" value="Unassembled WGS sequence"/>
</dbReference>
<keyword evidence="6" id="KW-0255">Endonuclease</keyword>
<comment type="catalytic activity">
    <reaction evidence="1">
        <text>Endonucleolytic cleavage to 5'-phosphomonoester.</text>
        <dbReference type="EC" id="3.1.26.4"/>
    </reaction>
</comment>
<keyword evidence="9" id="KW-0548">Nucleotidyltransferase</keyword>
<evidence type="ECO:0000256" key="6">
    <source>
        <dbReference type="ARBA" id="ARBA00022759"/>
    </source>
</evidence>
<dbReference type="GO" id="GO:0046872">
    <property type="term" value="F:metal ion binding"/>
    <property type="evidence" value="ECO:0007669"/>
    <property type="project" value="UniProtKB-KW"/>
</dbReference>
<evidence type="ECO:0000256" key="3">
    <source>
        <dbReference type="ARBA" id="ARBA00012180"/>
    </source>
</evidence>
<organism evidence="9 10">
    <name type="scientific">Diplodia corticola</name>
    <dbReference type="NCBI Taxonomy" id="236234"/>
    <lineage>
        <taxon>Eukaryota</taxon>
        <taxon>Fungi</taxon>
        <taxon>Dikarya</taxon>
        <taxon>Ascomycota</taxon>
        <taxon>Pezizomycotina</taxon>
        <taxon>Dothideomycetes</taxon>
        <taxon>Dothideomycetes incertae sedis</taxon>
        <taxon>Botryosphaeriales</taxon>
        <taxon>Botryosphaeriaceae</taxon>
        <taxon>Diplodia</taxon>
    </lineage>
</organism>
<evidence type="ECO:0000256" key="1">
    <source>
        <dbReference type="ARBA" id="ARBA00000077"/>
    </source>
</evidence>
<dbReference type="EMBL" id="MNUE01000025">
    <property type="protein sequence ID" value="OJD34104.1"/>
    <property type="molecule type" value="Genomic_DNA"/>
</dbReference>
<keyword evidence="7" id="KW-0378">Hydrolase</keyword>
<accession>A0A1J9R0F2</accession>
<evidence type="ECO:0000313" key="10">
    <source>
        <dbReference type="Proteomes" id="UP000183809"/>
    </source>
</evidence>
<evidence type="ECO:0000256" key="2">
    <source>
        <dbReference type="ARBA" id="ARBA00005300"/>
    </source>
</evidence>
<dbReference type="CDD" id="cd09276">
    <property type="entry name" value="Rnase_HI_RT_non_LTR"/>
    <property type="match status" value="1"/>
</dbReference>
<sequence>MLKTLGKPLVCSMGNHSTHIRRNPIAKSNAFSQNQLHKDKHVNNTHTTAVDREKPTALLPPPVVIAPDASSAIANHDRKISQPSAPPAIYTDGSALDTRVGASAFAQSLGTYRQDHLDTRSSTAVETAELMGIAMAIDIAIDTELPEFLVFSDSQAALIAIQQQMQKSNPYIVDALAENLQKLRGGGVRMELHWVPGHKGIAGNVEADKLAKEAARGEQYHDNDLRARDNTSMRHRLPMSATC</sequence>
<gene>
    <name evidence="9" type="ORF">BKCO1_2500099</name>
</gene>
<dbReference type="AlphaFoldDB" id="A0A1J9R0F2"/>
<evidence type="ECO:0000256" key="4">
    <source>
        <dbReference type="ARBA" id="ARBA00022722"/>
    </source>
</evidence>
<evidence type="ECO:0000256" key="5">
    <source>
        <dbReference type="ARBA" id="ARBA00022723"/>
    </source>
</evidence>
<dbReference type="GO" id="GO:0003676">
    <property type="term" value="F:nucleic acid binding"/>
    <property type="evidence" value="ECO:0007669"/>
    <property type="project" value="InterPro"/>
</dbReference>
<dbReference type="PANTHER" id="PTHR10642:SF26">
    <property type="entry name" value="RIBONUCLEASE H1"/>
    <property type="match status" value="1"/>
</dbReference>
<keyword evidence="4" id="KW-0540">Nuclease</keyword>
<dbReference type="InterPro" id="IPR002156">
    <property type="entry name" value="RNaseH_domain"/>
</dbReference>
<comment type="similarity">
    <text evidence="2">Belongs to the RNase H family.</text>
</comment>
<keyword evidence="10" id="KW-1185">Reference proteome</keyword>
<keyword evidence="5" id="KW-0479">Metal-binding</keyword>
<dbReference type="PROSITE" id="PS50879">
    <property type="entry name" value="RNASE_H_1"/>
    <property type="match status" value="1"/>
</dbReference>
<keyword evidence="9" id="KW-0808">Transferase</keyword>
<dbReference type="GO" id="GO:0004523">
    <property type="term" value="F:RNA-DNA hybrid ribonuclease activity"/>
    <property type="evidence" value="ECO:0007669"/>
    <property type="project" value="UniProtKB-EC"/>
</dbReference>
<dbReference type="STRING" id="236234.A0A1J9R0F2"/>
<dbReference type="InterPro" id="IPR036397">
    <property type="entry name" value="RNaseH_sf"/>
</dbReference>
<keyword evidence="9" id="KW-0695">RNA-directed DNA polymerase</keyword>
<dbReference type="InterPro" id="IPR012337">
    <property type="entry name" value="RNaseH-like_sf"/>
</dbReference>
<dbReference type="GO" id="GO:0003964">
    <property type="term" value="F:RNA-directed DNA polymerase activity"/>
    <property type="evidence" value="ECO:0007669"/>
    <property type="project" value="UniProtKB-KW"/>
</dbReference>
<dbReference type="SUPFAM" id="SSF53098">
    <property type="entry name" value="Ribonuclease H-like"/>
    <property type="match status" value="1"/>
</dbReference>
<dbReference type="Pfam" id="PF00075">
    <property type="entry name" value="RNase_H"/>
    <property type="match status" value="1"/>
</dbReference>
<evidence type="ECO:0000313" key="9">
    <source>
        <dbReference type="EMBL" id="OJD34104.1"/>
    </source>
</evidence>
<name>A0A1J9R0F2_9PEZI</name>
<dbReference type="Gene3D" id="3.30.420.10">
    <property type="entry name" value="Ribonuclease H-like superfamily/Ribonuclease H"/>
    <property type="match status" value="1"/>
</dbReference>
<comment type="caution">
    <text evidence="9">The sequence shown here is derived from an EMBL/GenBank/DDBJ whole genome shotgun (WGS) entry which is preliminary data.</text>
</comment>
<dbReference type="RefSeq" id="XP_020130364.1">
    <property type="nucleotide sequence ID" value="XM_020280097.1"/>
</dbReference>
<dbReference type="PANTHER" id="PTHR10642">
    <property type="entry name" value="RIBONUCLEASE H1"/>
    <property type="match status" value="1"/>
</dbReference>
<proteinExistence type="inferred from homology"/>
<reference evidence="9 10" key="1">
    <citation type="submission" date="2016-10" db="EMBL/GenBank/DDBJ databases">
        <title>Proteomics and genomics reveal pathogen-plant mechanisms compatible with a hemibiotrophic lifestyle of Diplodia corticola.</title>
        <authorList>
            <person name="Fernandes I."/>
            <person name="De Jonge R."/>
            <person name="Van De Peer Y."/>
            <person name="Devreese B."/>
            <person name="Alves A."/>
            <person name="Esteves A.C."/>
        </authorList>
    </citation>
    <scope>NUCLEOTIDE SEQUENCE [LARGE SCALE GENOMIC DNA]</scope>
    <source>
        <strain evidence="9 10">CBS 112549</strain>
    </source>
</reference>
<dbReference type="GeneID" id="31013613"/>
<evidence type="ECO:0000259" key="8">
    <source>
        <dbReference type="PROSITE" id="PS50879"/>
    </source>
</evidence>
<dbReference type="EC" id="3.1.26.4" evidence="3"/>